<feature type="transmembrane region" description="Helical" evidence="1">
    <location>
        <begin position="188"/>
        <end position="212"/>
    </location>
</feature>
<evidence type="ECO:0000313" key="3">
    <source>
        <dbReference type="Proteomes" id="UP000229334"/>
    </source>
</evidence>
<comment type="caution">
    <text evidence="2">The sequence shown here is derived from an EMBL/GenBank/DDBJ whole genome shotgun (WGS) entry which is preliminary data.</text>
</comment>
<gene>
    <name evidence="2" type="ORF">COX02_00075</name>
</gene>
<dbReference type="Proteomes" id="UP000229334">
    <property type="component" value="Unassembled WGS sequence"/>
</dbReference>
<keyword evidence="1" id="KW-0472">Membrane</keyword>
<feature type="transmembrane region" description="Helical" evidence="1">
    <location>
        <begin position="148"/>
        <end position="176"/>
    </location>
</feature>
<keyword evidence="1" id="KW-0812">Transmembrane</keyword>
<reference evidence="2 3" key="1">
    <citation type="submission" date="2017-09" db="EMBL/GenBank/DDBJ databases">
        <title>Depth-based differentiation of microbial function through sediment-hosted aquifers and enrichment of novel symbionts in the deep terrestrial subsurface.</title>
        <authorList>
            <person name="Probst A.J."/>
            <person name="Ladd B."/>
            <person name="Jarett J.K."/>
            <person name="Geller-Mcgrath D.E."/>
            <person name="Sieber C.M."/>
            <person name="Emerson J.B."/>
            <person name="Anantharaman K."/>
            <person name="Thomas B.C."/>
            <person name="Malmstrom R."/>
            <person name="Stieglmeier M."/>
            <person name="Klingl A."/>
            <person name="Woyke T."/>
            <person name="Ryan C.M."/>
            <person name="Banfield J.F."/>
        </authorList>
    </citation>
    <scope>NUCLEOTIDE SEQUENCE [LARGE SCALE GENOMIC DNA]</scope>
    <source>
        <strain evidence="2">CG22_combo_CG10-13_8_21_14_all_37_9</strain>
    </source>
</reference>
<keyword evidence="1" id="KW-1133">Transmembrane helix</keyword>
<dbReference type="AlphaFoldDB" id="A0A2H0BN87"/>
<name>A0A2H0BN87_9BACT</name>
<proteinExistence type="predicted"/>
<feature type="transmembrane region" description="Helical" evidence="1">
    <location>
        <begin position="36"/>
        <end position="57"/>
    </location>
</feature>
<feature type="transmembrane region" description="Helical" evidence="1">
    <location>
        <begin position="98"/>
        <end position="116"/>
    </location>
</feature>
<protein>
    <submittedName>
        <fullName evidence="2">Uncharacterized protein</fullName>
    </submittedName>
</protein>
<dbReference type="EMBL" id="PCSX01000003">
    <property type="protein sequence ID" value="PIP58468.1"/>
    <property type="molecule type" value="Genomic_DNA"/>
</dbReference>
<sequence>MNLTSSRPTIDNIDNNVSNNLISDPNLSNQWYMLKINIFIFFILWFVYIALSYLGLIFSSGGWTGLIIGLLGLLFYGGLFAHVFFVTIKKLRARDFTIYLDLRIVLILIFLQLLAYTGNVGDCGDDICNYPSNFGYRMMLFLAIEETALGSLFASVTSIIGPIAAVGYFFTIFPFLTNVFSNRKTYQAVKYILLLVIVVGVFLPLMSISTILDDMRRATAIQYSNVENCKSVFEYDKKKDCYIKIVKKTRDYKICDNIPLIKNPKWQDVPLEGMRNTCYKEIIKEIVPSHEECNRITTDINIRDSCYSRIADKKACDSIAVGYGFSKPRCYFSAAISTNDYTLCQFALPDDIDSCYQIIGVETKNKAICELIKGDTIRRKNCLDMKDPRTRL</sequence>
<organism evidence="2 3">
    <name type="scientific">Candidatus Vogelbacteria bacterium CG22_combo_CG10-13_8_21_14_all_37_9</name>
    <dbReference type="NCBI Taxonomy" id="1975046"/>
    <lineage>
        <taxon>Bacteria</taxon>
        <taxon>Candidatus Vogeliibacteriota</taxon>
    </lineage>
</organism>
<evidence type="ECO:0000256" key="1">
    <source>
        <dbReference type="SAM" id="Phobius"/>
    </source>
</evidence>
<evidence type="ECO:0000313" key="2">
    <source>
        <dbReference type="EMBL" id="PIP58468.1"/>
    </source>
</evidence>
<accession>A0A2H0BN87</accession>
<feature type="transmembrane region" description="Helical" evidence="1">
    <location>
        <begin position="63"/>
        <end position="86"/>
    </location>
</feature>